<gene>
    <name evidence="10" type="ORF">CRH10_13310</name>
</gene>
<feature type="domain" description="ABC transmembrane type-1" evidence="9">
    <location>
        <begin position="25"/>
        <end position="309"/>
    </location>
</feature>
<dbReference type="SUPFAM" id="SSF52540">
    <property type="entry name" value="P-loop containing nucleoside triphosphate hydrolases"/>
    <property type="match status" value="1"/>
</dbReference>
<feature type="domain" description="ABC transporter" evidence="8">
    <location>
        <begin position="340"/>
        <end position="545"/>
    </location>
</feature>
<dbReference type="Gene3D" id="1.20.1560.10">
    <property type="entry name" value="ABC transporter type 1, transmembrane domain"/>
    <property type="match status" value="1"/>
</dbReference>
<protein>
    <submittedName>
        <fullName evidence="10">ABC transporter</fullName>
    </submittedName>
</protein>
<evidence type="ECO:0000256" key="4">
    <source>
        <dbReference type="ARBA" id="ARBA00022840"/>
    </source>
</evidence>
<dbReference type="PROSITE" id="PS00211">
    <property type="entry name" value="ABC_TRANSPORTER_1"/>
    <property type="match status" value="1"/>
</dbReference>
<feature type="transmembrane region" description="Helical" evidence="7">
    <location>
        <begin position="56"/>
        <end position="76"/>
    </location>
</feature>
<keyword evidence="3" id="KW-0547">Nucleotide-binding</keyword>
<dbReference type="Pfam" id="PF00664">
    <property type="entry name" value="ABC_membrane"/>
    <property type="match status" value="1"/>
</dbReference>
<dbReference type="GO" id="GO:0005886">
    <property type="term" value="C:plasma membrane"/>
    <property type="evidence" value="ECO:0007669"/>
    <property type="project" value="UniProtKB-SubCell"/>
</dbReference>
<dbReference type="InterPro" id="IPR003593">
    <property type="entry name" value="AAA+_ATPase"/>
</dbReference>
<reference evidence="10 11" key="1">
    <citation type="submission" date="2017-10" db="EMBL/GenBank/DDBJ databases">
        <title>Complete Genome Sequence of Faecalibacterium prausnitzii isolated from the gut of healthy adult Indian.</title>
        <authorList>
            <person name="Bag S."/>
            <person name="Ghosh T.S."/>
            <person name="Das B."/>
        </authorList>
    </citation>
    <scope>NUCLEOTIDE SEQUENCE [LARGE SCALE GENOMIC DNA]</scope>
    <source>
        <strain evidence="10 11">Indica</strain>
    </source>
</reference>
<dbReference type="SMART" id="SM00382">
    <property type="entry name" value="AAA"/>
    <property type="match status" value="1"/>
</dbReference>
<dbReference type="PANTHER" id="PTHR43394:SF1">
    <property type="entry name" value="ATP-BINDING CASSETTE SUB-FAMILY B MEMBER 10, MITOCHONDRIAL"/>
    <property type="match status" value="1"/>
</dbReference>
<dbReference type="AlphaFoldDB" id="A0A291TDH2"/>
<dbReference type="PANTHER" id="PTHR43394">
    <property type="entry name" value="ATP-DEPENDENT PERMEASE MDL1, MITOCHONDRIAL"/>
    <property type="match status" value="1"/>
</dbReference>
<dbReference type="InterPro" id="IPR036640">
    <property type="entry name" value="ABC1_TM_sf"/>
</dbReference>
<dbReference type="EMBL" id="CP023819">
    <property type="protein sequence ID" value="ATL91192.1"/>
    <property type="molecule type" value="Genomic_DNA"/>
</dbReference>
<dbReference type="GO" id="GO:0015421">
    <property type="term" value="F:ABC-type oligopeptide transporter activity"/>
    <property type="evidence" value="ECO:0007669"/>
    <property type="project" value="TreeGrafter"/>
</dbReference>
<dbReference type="RefSeq" id="WP_098925074.1">
    <property type="nucleotide sequence ID" value="NZ_CP023819.1"/>
</dbReference>
<feature type="transmembrane region" description="Helical" evidence="7">
    <location>
        <begin position="245"/>
        <end position="266"/>
    </location>
</feature>
<keyword evidence="6 7" id="KW-0472">Membrane</keyword>
<evidence type="ECO:0000256" key="2">
    <source>
        <dbReference type="ARBA" id="ARBA00022692"/>
    </source>
</evidence>
<dbReference type="InterPro" id="IPR011527">
    <property type="entry name" value="ABC1_TM_dom"/>
</dbReference>
<dbReference type="SUPFAM" id="SSF90123">
    <property type="entry name" value="ABC transporter transmembrane region"/>
    <property type="match status" value="1"/>
</dbReference>
<evidence type="ECO:0000256" key="3">
    <source>
        <dbReference type="ARBA" id="ARBA00022741"/>
    </source>
</evidence>
<name>A0A291TDH2_9FIRM</name>
<evidence type="ECO:0000259" key="8">
    <source>
        <dbReference type="PROSITE" id="PS50893"/>
    </source>
</evidence>
<feature type="transmembrane region" description="Helical" evidence="7">
    <location>
        <begin position="161"/>
        <end position="180"/>
    </location>
</feature>
<comment type="subcellular location">
    <subcellularLocation>
        <location evidence="1">Cell membrane</location>
        <topology evidence="1">Multi-pass membrane protein</topology>
    </subcellularLocation>
</comment>
<dbReference type="Proteomes" id="UP000223709">
    <property type="component" value="Chromosome"/>
</dbReference>
<dbReference type="Pfam" id="PF00005">
    <property type="entry name" value="ABC_tran"/>
    <property type="match status" value="1"/>
</dbReference>
<keyword evidence="5 7" id="KW-1133">Transmembrane helix</keyword>
<dbReference type="InterPro" id="IPR017871">
    <property type="entry name" value="ABC_transporter-like_CS"/>
</dbReference>
<organism evidence="10 11">
    <name type="scientific">Faecalibacterium prausnitzii</name>
    <dbReference type="NCBI Taxonomy" id="853"/>
    <lineage>
        <taxon>Bacteria</taxon>
        <taxon>Bacillati</taxon>
        <taxon>Bacillota</taxon>
        <taxon>Clostridia</taxon>
        <taxon>Eubacteriales</taxon>
        <taxon>Oscillospiraceae</taxon>
        <taxon>Faecalibacterium</taxon>
    </lineage>
</organism>
<evidence type="ECO:0000259" key="9">
    <source>
        <dbReference type="PROSITE" id="PS50929"/>
    </source>
</evidence>
<evidence type="ECO:0000256" key="7">
    <source>
        <dbReference type="SAM" id="Phobius"/>
    </source>
</evidence>
<keyword evidence="4" id="KW-0067">ATP-binding</keyword>
<dbReference type="GO" id="GO:0016887">
    <property type="term" value="F:ATP hydrolysis activity"/>
    <property type="evidence" value="ECO:0007669"/>
    <property type="project" value="InterPro"/>
</dbReference>
<dbReference type="InterPro" id="IPR039421">
    <property type="entry name" value="Type_1_exporter"/>
</dbReference>
<evidence type="ECO:0000256" key="5">
    <source>
        <dbReference type="ARBA" id="ARBA00022989"/>
    </source>
</evidence>
<evidence type="ECO:0000313" key="10">
    <source>
        <dbReference type="EMBL" id="ATL91192.1"/>
    </source>
</evidence>
<dbReference type="PROSITE" id="PS50893">
    <property type="entry name" value="ABC_TRANSPORTER_2"/>
    <property type="match status" value="1"/>
</dbReference>
<dbReference type="GO" id="GO:0005524">
    <property type="term" value="F:ATP binding"/>
    <property type="evidence" value="ECO:0007669"/>
    <property type="project" value="UniProtKB-KW"/>
</dbReference>
<dbReference type="InterPro" id="IPR027417">
    <property type="entry name" value="P-loop_NTPase"/>
</dbReference>
<dbReference type="PROSITE" id="PS50929">
    <property type="entry name" value="ABC_TM1F"/>
    <property type="match status" value="1"/>
</dbReference>
<accession>A0A291TDH2</accession>
<proteinExistence type="predicted"/>
<sequence length="547" mass="58717">MKKKNDHGVFAAVRMAAASHRLLAVGTVLCVAASVAASLLPPLLLARVIDRLTAGLPLSFLAVLLYFGSLALEGVLTSAQESLLVLFGQRMTHALRSEMSRKLSRLPAGTLAEQNPGEVAARFSGDVDTVEALFTSGIISMAADACRIVSIMGVIAVKNTGLALILLLVLPLFTVFTRHVQKRMLAAQLDNRRAVAAVSGQVPETLHNIRTIRALGLEDYMERRYDRCIGDSYAAMERTNFYDAVYSPVVLLLNAAVVGIVMLLSASGNAQLLTLFGMSVGTSVAVINYISRIFAPIESLGMEIQTIQSAMAGVRRIDAFLDQSERTIPPARREAARGDVEFAHVTFGYGERHVLKDFSMTVKQGEQVTLVGRTGAGKSTVFKLLLGLYQPETGTVTIGGVKVGDITDRERRTCIGCVEQHFSRVPGTVLEQITLGDPQITGEMARAAAALAGIDAAIRALPEGYDTVCTEGIFSQGEWQLLSIARAAAADPAVLLLDEITANLDAETEARVLEALRRASAGRTVLSVSHRVYENLGGRTIGIRNRE</sequence>
<evidence type="ECO:0000313" key="11">
    <source>
        <dbReference type="Proteomes" id="UP000223709"/>
    </source>
</evidence>
<dbReference type="InterPro" id="IPR003439">
    <property type="entry name" value="ABC_transporter-like_ATP-bd"/>
</dbReference>
<evidence type="ECO:0000256" key="6">
    <source>
        <dbReference type="ARBA" id="ARBA00023136"/>
    </source>
</evidence>
<dbReference type="Gene3D" id="3.40.50.300">
    <property type="entry name" value="P-loop containing nucleotide triphosphate hydrolases"/>
    <property type="match status" value="1"/>
</dbReference>
<feature type="transmembrane region" description="Helical" evidence="7">
    <location>
        <begin position="272"/>
        <end position="290"/>
    </location>
</feature>
<keyword evidence="2 7" id="KW-0812">Transmembrane</keyword>
<evidence type="ECO:0000256" key="1">
    <source>
        <dbReference type="ARBA" id="ARBA00004651"/>
    </source>
</evidence>